<dbReference type="KEGG" id="cha:CHAB381_1734"/>
<proteinExistence type="predicted"/>
<gene>
    <name evidence="2" type="ordered locus">CHAB381_1734</name>
</gene>
<feature type="transmembrane region" description="Helical" evidence="1">
    <location>
        <begin position="21"/>
        <end position="40"/>
    </location>
</feature>
<evidence type="ECO:0000313" key="3">
    <source>
        <dbReference type="Proteomes" id="UP000002407"/>
    </source>
</evidence>
<accession>A7I405</accession>
<keyword evidence="1" id="KW-0812">Transmembrane</keyword>
<protein>
    <submittedName>
        <fullName evidence="2">Uncharacterized protein</fullName>
    </submittedName>
</protein>
<keyword evidence="1" id="KW-1133">Transmembrane helix</keyword>
<name>A7I405_CAMHC</name>
<dbReference type="RefSeq" id="WP_012109553.1">
    <property type="nucleotide sequence ID" value="NC_009714.1"/>
</dbReference>
<dbReference type="Proteomes" id="UP000002407">
    <property type="component" value="Chromosome"/>
</dbReference>
<feature type="transmembrane region" description="Helical" evidence="1">
    <location>
        <begin position="46"/>
        <end position="66"/>
    </location>
</feature>
<dbReference type="HOGENOM" id="CLU_942270_0_0_7"/>
<keyword evidence="1" id="KW-0472">Membrane</keyword>
<sequence>MSLTGYEMKAKKLLETKEKKLMNLYIFLLIFALILFFLVGGFKNTLVVLLIFCTLIVLLFVAKNAVCKDFEAKMNENFDNEFLTSVAGNLGLLFQPFGGFFIEDFDDFSEFKGAANILESNKHFSGEFGTGSVKFGDAVLIRNYKKEKAYFGVYKFFSVASKILPAVNNADIVFNGFLGEFKGKNFNFEMIIKTKGNFAVTNLKMLKSVNDVFEIYSNDEQKAVSVFNKIASKLNILLENFICEISLYLKKDKILIAVENSEILKAESKNSREQKSKNAKFEQNLKIMMEIFNQM</sequence>
<dbReference type="STRING" id="360107.CHAB381_1734"/>
<dbReference type="eggNOG" id="ENOG50318M8">
    <property type="taxonomic scope" value="Bacteria"/>
</dbReference>
<dbReference type="EMBL" id="CP000776">
    <property type="protein sequence ID" value="ABS51076.1"/>
    <property type="molecule type" value="Genomic_DNA"/>
</dbReference>
<dbReference type="AlphaFoldDB" id="A7I405"/>
<reference evidence="3" key="1">
    <citation type="submission" date="2007-07" db="EMBL/GenBank/DDBJ databases">
        <title>Complete genome sequence of Campylobacter hominis ATCC BAA-381, a commensal isolated from the human gastrointestinal tract.</title>
        <authorList>
            <person name="Fouts D.E."/>
            <person name="Mongodin E.F."/>
            <person name="Puiu D."/>
            <person name="Sebastian Y."/>
            <person name="Miller W.G."/>
            <person name="Mandrell R.E."/>
            <person name="Nelson K.E."/>
        </authorList>
    </citation>
    <scope>NUCLEOTIDE SEQUENCE [LARGE SCALE GENOMIC DNA]</scope>
    <source>
        <strain evidence="3">ATCC BAA-381 / LMG 19568 / NCTC 13146 / CH001A</strain>
    </source>
</reference>
<evidence type="ECO:0000256" key="1">
    <source>
        <dbReference type="SAM" id="Phobius"/>
    </source>
</evidence>
<evidence type="ECO:0000313" key="2">
    <source>
        <dbReference type="EMBL" id="ABS51076.1"/>
    </source>
</evidence>
<keyword evidence="3" id="KW-1185">Reference proteome</keyword>
<organism evidence="2 3">
    <name type="scientific">Campylobacter hominis (strain ATCC BAA-381 / DSM 21671 / CCUG 45161 / LMG 19568 / NCTC 13146 / CH001A)</name>
    <dbReference type="NCBI Taxonomy" id="360107"/>
    <lineage>
        <taxon>Bacteria</taxon>
        <taxon>Pseudomonadati</taxon>
        <taxon>Campylobacterota</taxon>
        <taxon>Epsilonproteobacteria</taxon>
        <taxon>Campylobacterales</taxon>
        <taxon>Campylobacteraceae</taxon>
        <taxon>Campylobacter</taxon>
    </lineage>
</organism>